<dbReference type="Gene3D" id="1.20.1420.30">
    <property type="entry name" value="NCX, central ion-binding region"/>
    <property type="match status" value="1"/>
</dbReference>
<dbReference type="InterPro" id="IPR004837">
    <property type="entry name" value="NaCa_Exmemb"/>
</dbReference>
<dbReference type="InterPro" id="IPR004481">
    <property type="entry name" value="K/Na/Ca-exchanger"/>
</dbReference>
<dbReference type="Pfam" id="PF01699">
    <property type="entry name" value="Na_Ca_ex"/>
    <property type="match status" value="2"/>
</dbReference>
<evidence type="ECO:0000256" key="4">
    <source>
        <dbReference type="ARBA" id="ARBA00023136"/>
    </source>
</evidence>
<evidence type="ECO:0000256" key="2">
    <source>
        <dbReference type="ARBA" id="ARBA00022692"/>
    </source>
</evidence>
<dbReference type="PANTHER" id="PTHR10846:SF8">
    <property type="entry name" value="INNER MEMBRANE PROTEIN YRBG"/>
    <property type="match status" value="1"/>
</dbReference>
<feature type="transmembrane region" description="Helical" evidence="5">
    <location>
        <begin position="37"/>
        <end position="60"/>
    </location>
</feature>
<evidence type="ECO:0000256" key="1">
    <source>
        <dbReference type="ARBA" id="ARBA00004141"/>
    </source>
</evidence>
<accession>A0ABY4W6C8</accession>
<feature type="domain" description="Sodium/calcium exchanger membrane region" evidence="6">
    <location>
        <begin position="171"/>
        <end position="312"/>
    </location>
</feature>
<evidence type="ECO:0000313" key="7">
    <source>
        <dbReference type="EMBL" id="USG62384.1"/>
    </source>
</evidence>
<feature type="transmembrane region" description="Helical" evidence="5">
    <location>
        <begin position="168"/>
        <end position="186"/>
    </location>
</feature>
<sequence>MMYFQVAAGLVILLVCGELLVRGSVALAEQMGISKLVIGFTIVAFGTSAPELVVCIQAALDGAPGIAIGNVVGSNIANVLLVLGIPALIYPIVCDNRSALRDSLVMVAGSILFMVLAWNGMIDLWKGAILLGLLIAVILRSYLRARKEGDEGAEEALEEYEQNMPKSVWISLLFILLGLGGLVLGSRLLVHGAVTIATVAGVSDEIIGLTLVALGTSLPELATSIIAAVRRHGDVAIGNVLGSNLFNITGIIGVTAMIEPLTAPAQILHFDLWVMLFVSLLMLPIFLSKKPIGRIIGGVFCVAYVAYITTQFYGMSGVYTASL</sequence>
<keyword evidence="2 5" id="KW-0812">Transmembrane</keyword>
<evidence type="ECO:0000313" key="8">
    <source>
        <dbReference type="Proteomes" id="UP001056291"/>
    </source>
</evidence>
<feature type="transmembrane region" description="Helical" evidence="5">
    <location>
        <begin position="236"/>
        <end position="258"/>
    </location>
</feature>
<dbReference type="PANTHER" id="PTHR10846">
    <property type="entry name" value="SODIUM/POTASSIUM/CALCIUM EXCHANGER"/>
    <property type="match status" value="1"/>
</dbReference>
<dbReference type="Proteomes" id="UP001056291">
    <property type="component" value="Chromosome"/>
</dbReference>
<proteinExistence type="predicted"/>
<dbReference type="InterPro" id="IPR044880">
    <property type="entry name" value="NCX_ion-bd_dom_sf"/>
</dbReference>
<feature type="domain" description="Sodium/calcium exchanger membrane region" evidence="6">
    <location>
        <begin position="5"/>
        <end position="142"/>
    </location>
</feature>
<protein>
    <submittedName>
        <fullName evidence="7">Calcium/sodium antiporter</fullName>
    </submittedName>
</protein>
<comment type="subcellular location">
    <subcellularLocation>
        <location evidence="1">Membrane</location>
        <topology evidence="1">Multi-pass membrane protein</topology>
    </subcellularLocation>
</comment>
<gene>
    <name evidence="7" type="ORF">NBZ79_05240</name>
</gene>
<organism evidence="7 8">
    <name type="scientific">Sneathiella marina</name>
    <dbReference type="NCBI Taxonomy" id="2950108"/>
    <lineage>
        <taxon>Bacteria</taxon>
        <taxon>Pseudomonadati</taxon>
        <taxon>Pseudomonadota</taxon>
        <taxon>Alphaproteobacteria</taxon>
        <taxon>Sneathiellales</taxon>
        <taxon>Sneathiellaceae</taxon>
        <taxon>Sneathiella</taxon>
    </lineage>
</organism>
<evidence type="ECO:0000256" key="3">
    <source>
        <dbReference type="ARBA" id="ARBA00022989"/>
    </source>
</evidence>
<dbReference type="NCBIfam" id="TIGR00367">
    <property type="entry name" value="calcium/sodium antiporter"/>
    <property type="match status" value="1"/>
</dbReference>
<evidence type="ECO:0000259" key="6">
    <source>
        <dbReference type="Pfam" id="PF01699"/>
    </source>
</evidence>
<reference evidence="7" key="1">
    <citation type="submission" date="2022-06" db="EMBL/GenBank/DDBJ databases">
        <title>Sneathiella actinostolidae sp. nov., isolated from a sea anemonein the Western Pacific Ocean.</title>
        <authorList>
            <person name="Wei M.J."/>
        </authorList>
    </citation>
    <scope>NUCLEOTIDE SEQUENCE</scope>
    <source>
        <strain evidence="7">PHK-P5</strain>
    </source>
</reference>
<feature type="transmembrane region" description="Helical" evidence="5">
    <location>
        <begin position="66"/>
        <end position="92"/>
    </location>
</feature>
<dbReference type="EMBL" id="CP098747">
    <property type="protein sequence ID" value="USG62384.1"/>
    <property type="molecule type" value="Genomic_DNA"/>
</dbReference>
<feature type="transmembrane region" description="Helical" evidence="5">
    <location>
        <begin position="206"/>
        <end position="229"/>
    </location>
</feature>
<evidence type="ECO:0000256" key="5">
    <source>
        <dbReference type="SAM" id="Phobius"/>
    </source>
</evidence>
<dbReference type="RefSeq" id="WP_251936092.1">
    <property type="nucleotide sequence ID" value="NZ_CP098747.1"/>
</dbReference>
<keyword evidence="3 5" id="KW-1133">Transmembrane helix</keyword>
<name>A0ABY4W6C8_9PROT</name>
<feature type="transmembrane region" description="Helical" evidence="5">
    <location>
        <begin position="124"/>
        <end position="143"/>
    </location>
</feature>
<feature type="transmembrane region" description="Helical" evidence="5">
    <location>
        <begin position="295"/>
        <end position="314"/>
    </location>
</feature>
<feature type="transmembrane region" description="Helical" evidence="5">
    <location>
        <begin position="6"/>
        <end position="25"/>
    </location>
</feature>
<feature type="transmembrane region" description="Helical" evidence="5">
    <location>
        <begin position="99"/>
        <end position="118"/>
    </location>
</feature>
<keyword evidence="8" id="KW-1185">Reference proteome</keyword>
<keyword evidence="4 5" id="KW-0472">Membrane</keyword>
<feature type="transmembrane region" description="Helical" evidence="5">
    <location>
        <begin position="270"/>
        <end position="288"/>
    </location>
</feature>